<keyword evidence="5 8" id="KW-0812">Transmembrane</keyword>
<organism evidence="11 12">
    <name type="scientific">Dietzia timorensis</name>
    <dbReference type="NCBI Taxonomy" id="499555"/>
    <lineage>
        <taxon>Bacteria</taxon>
        <taxon>Bacillati</taxon>
        <taxon>Actinomycetota</taxon>
        <taxon>Actinomycetes</taxon>
        <taxon>Mycobacteriales</taxon>
        <taxon>Dietziaceae</taxon>
        <taxon>Dietzia</taxon>
    </lineage>
</organism>
<evidence type="ECO:0000256" key="1">
    <source>
        <dbReference type="ARBA" id="ARBA00004141"/>
    </source>
</evidence>
<dbReference type="NCBIfam" id="NF004751">
    <property type="entry name" value="PRK06080.1-3"/>
    <property type="match status" value="1"/>
</dbReference>
<evidence type="ECO:0000313" key="11">
    <source>
        <dbReference type="EMBL" id="HJE92039.1"/>
    </source>
</evidence>
<feature type="region of interest" description="Disordered" evidence="10">
    <location>
        <begin position="1"/>
        <end position="33"/>
    </location>
</feature>
<dbReference type="Proteomes" id="UP000776650">
    <property type="component" value="Unassembled WGS sequence"/>
</dbReference>
<dbReference type="EMBL" id="DYXM01000262">
    <property type="protein sequence ID" value="HJE92039.1"/>
    <property type="molecule type" value="Genomic_DNA"/>
</dbReference>
<dbReference type="GO" id="GO:0046428">
    <property type="term" value="F:1,4-dihydroxy-2-naphthoate polyprenyltransferase activity"/>
    <property type="evidence" value="ECO:0007669"/>
    <property type="project" value="UniProtKB-UniRule"/>
</dbReference>
<feature type="transmembrane region" description="Helical" evidence="8">
    <location>
        <begin position="147"/>
        <end position="164"/>
    </location>
</feature>
<evidence type="ECO:0000313" key="12">
    <source>
        <dbReference type="Proteomes" id="UP000776650"/>
    </source>
</evidence>
<dbReference type="GO" id="GO:0009234">
    <property type="term" value="P:menaquinone biosynthetic process"/>
    <property type="evidence" value="ECO:0007669"/>
    <property type="project" value="UniProtKB-UniRule"/>
</dbReference>
<protein>
    <recommendedName>
        <fullName evidence="8 9">1,4-dihydroxy-2-naphthoate octaprenyltransferase</fullName>
        <shortName evidence="8">DHNA-octaprenyltransferase</shortName>
        <ecNumber evidence="8 9">2.5.1.74</ecNumber>
    </recommendedName>
</protein>
<dbReference type="GO" id="GO:0042371">
    <property type="term" value="P:vitamin K biosynthetic process"/>
    <property type="evidence" value="ECO:0007669"/>
    <property type="project" value="TreeGrafter"/>
</dbReference>
<evidence type="ECO:0000256" key="5">
    <source>
        <dbReference type="ARBA" id="ARBA00022692"/>
    </source>
</evidence>
<proteinExistence type="inferred from homology"/>
<dbReference type="AlphaFoldDB" id="A0A921F8D6"/>
<feature type="compositionally biased region" description="Low complexity" evidence="10">
    <location>
        <begin position="18"/>
        <end position="33"/>
    </location>
</feature>
<comment type="pathway">
    <text evidence="8">Quinol/quinone metabolism; menaquinone biosynthesis; menaquinol from 1,4-dihydroxy-2-naphthoate: step 1/2.</text>
</comment>
<evidence type="ECO:0000256" key="7">
    <source>
        <dbReference type="ARBA" id="ARBA00023136"/>
    </source>
</evidence>
<dbReference type="Pfam" id="PF01040">
    <property type="entry name" value="UbiA"/>
    <property type="match status" value="1"/>
</dbReference>
<keyword evidence="3 8" id="KW-1003">Cell membrane</keyword>
<comment type="similarity">
    <text evidence="8">Belongs to the MenA family. Type 1 subfamily.</text>
</comment>
<dbReference type="RefSeq" id="WP_303915378.1">
    <property type="nucleotide sequence ID" value="NZ_DYXM01000262.1"/>
</dbReference>
<sequence length="329" mass="33700">MSEPNGRDHHPGPEAGDDFPSGADAPAPGSDAAAGGATVAQWISGARPRTWPNAFAPVIAGSAVAAFAGEFVWWKALLAALVAWSFIIGVNYANDYSDGIRGTDDDRVGPLRLTGSGIARPAAVKRAAFLALGTGAVAGIALSLTSAWWLIVIGALCIAAAWFYTGGDKPYGYRGLGEVAVFVFFGLVAVLGTEFVQTGSISWFALPVAIAVGSLSCTVNLVNNLRDIPSDAETGKITLAVRLGDPRTRGLCALLGIFIPPLMTAILAFATPWALLGFLALPVAWSANAPVRTRAMGADLVPAIGKSGMAMLAWAVATAAGLVIAALLA</sequence>
<feature type="transmembrane region" description="Helical" evidence="8">
    <location>
        <begin position="251"/>
        <end position="275"/>
    </location>
</feature>
<evidence type="ECO:0000256" key="10">
    <source>
        <dbReference type="SAM" id="MobiDB-lite"/>
    </source>
</evidence>
<name>A0A921F8D6_9ACTN</name>
<comment type="catalytic activity">
    <reaction evidence="8">
        <text>an all-trans-polyprenyl diphosphate + 1,4-dihydroxy-2-naphthoate + H(+) = a 2-demethylmenaquinol + CO2 + diphosphate</text>
        <dbReference type="Rhea" id="RHEA:26478"/>
        <dbReference type="Rhea" id="RHEA-COMP:9563"/>
        <dbReference type="Rhea" id="RHEA-COMP:9564"/>
        <dbReference type="ChEBI" id="CHEBI:11173"/>
        <dbReference type="ChEBI" id="CHEBI:15378"/>
        <dbReference type="ChEBI" id="CHEBI:16526"/>
        <dbReference type="ChEBI" id="CHEBI:33019"/>
        <dbReference type="ChEBI" id="CHEBI:55437"/>
        <dbReference type="ChEBI" id="CHEBI:58914"/>
        <dbReference type="EC" id="2.5.1.74"/>
    </reaction>
</comment>
<dbReference type="PIRSF" id="PIRSF005355">
    <property type="entry name" value="UBIAD1"/>
    <property type="match status" value="1"/>
</dbReference>
<dbReference type="PANTHER" id="PTHR13929:SF0">
    <property type="entry name" value="UBIA PRENYLTRANSFERASE DOMAIN-CONTAINING PROTEIN 1"/>
    <property type="match status" value="1"/>
</dbReference>
<evidence type="ECO:0000256" key="2">
    <source>
        <dbReference type="ARBA" id="ARBA00022428"/>
    </source>
</evidence>
<dbReference type="CDD" id="cd13962">
    <property type="entry name" value="PT_UbiA_UBIAD1"/>
    <property type="match status" value="1"/>
</dbReference>
<comment type="function">
    <text evidence="8">Conversion of 1,4-dihydroxy-2-naphthoate (DHNA) to demethylmenaquinone (DMK).</text>
</comment>
<feature type="transmembrane region" description="Helical" evidence="8">
    <location>
        <begin position="72"/>
        <end position="93"/>
    </location>
</feature>
<dbReference type="InterPro" id="IPR026046">
    <property type="entry name" value="UBIAD1"/>
</dbReference>
<feature type="transmembrane region" description="Helical" evidence="8">
    <location>
        <begin position="201"/>
        <end position="222"/>
    </location>
</feature>
<keyword evidence="4 8" id="KW-0808">Transferase</keyword>
<dbReference type="InterPro" id="IPR004657">
    <property type="entry name" value="MenA"/>
</dbReference>
<gene>
    <name evidence="8" type="primary">menA</name>
    <name evidence="11" type="ORF">K8V11_13620</name>
</gene>
<evidence type="ECO:0000256" key="4">
    <source>
        <dbReference type="ARBA" id="ARBA00022679"/>
    </source>
</evidence>
<reference evidence="11" key="1">
    <citation type="journal article" date="2021" name="PeerJ">
        <title>Extensive microbial diversity within the chicken gut microbiome revealed by metagenomics and culture.</title>
        <authorList>
            <person name="Gilroy R."/>
            <person name="Ravi A."/>
            <person name="Getino M."/>
            <person name="Pursley I."/>
            <person name="Horton D.L."/>
            <person name="Alikhan N.F."/>
            <person name="Baker D."/>
            <person name="Gharbi K."/>
            <person name="Hall N."/>
            <person name="Watson M."/>
            <person name="Adriaenssens E.M."/>
            <person name="Foster-Nyarko E."/>
            <person name="Jarju S."/>
            <person name="Secka A."/>
            <person name="Antonio M."/>
            <person name="Oren A."/>
            <person name="Chaudhuri R.R."/>
            <person name="La Ragione R."/>
            <person name="Hildebrand F."/>
            <person name="Pallen M.J."/>
        </authorList>
    </citation>
    <scope>NUCLEOTIDE SEQUENCE</scope>
    <source>
        <strain evidence="11">ChiGjej1B1-18357</strain>
    </source>
</reference>
<keyword evidence="6 8" id="KW-1133">Transmembrane helix</keyword>
<dbReference type="InterPro" id="IPR044878">
    <property type="entry name" value="UbiA_sf"/>
</dbReference>
<comment type="subcellular location">
    <subcellularLocation>
        <location evidence="8">Cell membrane</location>
        <topology evidence="8">Multi-pass membrane protein</topology>
    </subcellularLocation>
    <subcellularLocation>
        <location evidence="1">Membrane</location>
        <topology evidence="1">Multi-pass membrane protein</topology>
    </subcellularLocation>
</comment>
<dbReference type="EC" id="2.5.1.74" evidence="8 9"/>
<dbReference type="NCBIfam" id="TIGR00751">
    <property type="entry name" value="menA"/>
    <property type="match status" value="1"/>
</dbReference>
<evidence type="ECO:0000256" key="9">
    <source>
        <dbReference type="NCBIfam" id="TIGR00751"/>
    </source>
</evidence>
<keyword evidence="2 8" id="KW-0474">Menaquinone biosynthesis</keyword>
<evidence type="ECO:0000256" key="3">
    <source>
        <dbReference type="ARBA" id="ARBA00022475"/>
    </source>
</evidence>
<accession>A0A921F8D6</accession>
<dbReference type="GO" id="GO:0005886">
    <property type="term" value="C:plasma membrane"/>
    <property type="evidence" value="ECO:0007669"/>
    <property type="project" value="UniProtKB-SubCell"/>
</dbReference>
<dbReference type="InterPro" id="IPR000537">
    <property type="entry name" value="UbiA_prenyltransferase"/>
</dbReference>
<feature type="transmembrane region" description="Helical" evidence="8">
    <location>
        <begin position="123"/>
        <end position="141"/>
    </location>
</feature>
<dbReference type="Gene3D" id="1.10.357.140">
    <property type="entry name" value="UbiA prenyltransferase"/>
    <property type="match status" value="1"/>
</dbReference>
<reference evidence="11" key="2">
    <citation type="submission" date="2021-09" db="EMBL/GenBank/DDBJ databases">
        <authorList>
            <person name="Gilroy R."/>
        </authorList>
    </citation>
    <scope>NUCLEOTIDE SEQUENCE</scope>
    <source>
        <strain evidence="11">ChiGjej1B1-18357</strain>
    </source>
</reference>
<feature type="transmembrane region" description="Helical" evidence="8">
    <location>
        <begin position="176"/>
        <end position="195"/>
    </location>
</feature>
<feature type="transmembrane region" description="Helical" evidence="8">
    <location>
        <begin position="309"/>
        <end position="328"/>
    </location>
</feature>
<dbReference type="HAMAP" id="MF_01937">
    <property type="entry name" value="MenA_1"/>
    <property type="match status" value="1"/>
</dbReference>
<feature type="compositionally biased region" description="Basic and acidic residues" evidence="10">
    <location>
        <begin position="1"/>
        <end position="12"/>
    </location>
</feature>
<evidence type="ECO:0000256" key="6">
    <source>
        <dbReference type="ARBA" id="ARBA00022989"/>
    </source>
</evidence>
<keyword evidence="7 8" id="KW-0472">Membrane</keyword>
<evidence type="ECO:0000256" key="8">
    <source>
        <dbReference type="HAMAP-Rule" id="MF_01937"/>
    </source>
</evidence>
<comment type="caution">
    <text evidence="11">The sequence shown here is derived from an EMBL/GenBank/DDBJ whole genome shotgun (WGS) entry which is preliminary data.</text>
</comment>
<dbReference type="PANTHER" id="PTHR13929">
    <property type="entry name" value="1,4-DIHYDROXY-2-NAPHTHOATE OCTAPRENYLTRANSFERASE"/>
    <property type="match status" value="1"/>
</dbReference>